<feature type="compositionally biased region" description="Low complexity" evidence="1">
    <location>
        <begin position="25"/>
        <end position="38"/>
    </location>
</feature>
<reference evidence="2 3" key="1">
    <citation type="submission" date="2017-12" db="EMBL/GenBank/DDBJ databases">
        <title>High-resolution comparative analysis of great ape genomes.</title>
        <authorList>
            <person name="Pollen A."/>
            <person name="Hastie A."/>
            <person name="Hormozdiari F."/>
            <person name="Dougherty M."/>
            <person name="Liu R."/>
            <person name="Chaisson M."/>
            <person name="Hoppe E."/>
            <person name="Hill C."/>
            <person name="Pang A."/>
            <person name="Hillier L."/>
            <person name="Baker C."/>
            <person name="Armstrong J."/>
            <person name="Shendure J."/>
            <person name="Paten B."/>
            <person name="Wilson R."/>
            <person name="Chao H."/>
            <person name="Schneider V."/>
            <person name="Ventura M."/>
            <person name="Kronenberg Z."/>
            <person name="Murali S."/>
            <person name="Gordon D."/>
            <person name="Cantsilieris S."/>
            <person name="Munson K."/>
            <person name="Nelson B."/>
            <person name="Raja A."/>
            <person name="Underwood J."/>
            <person name="Diekhans M."/>
            <person name="Fiddes I."/>
            <person name="Haussler D."/>
            <person name="Eichler E."/>
        </authorList>
    </citation>
    <scope>NUCLEOTIDE SEQUENCE [LARGE SCALE GENOMIC DNA]</scope>
    <source>
        <strain evidence="2">Yerkes chimp pedigree #C0471</strain>
    </source>
</reference>
<dbReference type="Proteomes" id="UP000236370">
    <property type="component" value="Unassembled WGS sequence"/>
</dbReference>
<feature type="compositionally biased region" description="Basic and acidic residues" evidence="1">
    <location>
        <begin position="52"/>
        <end position="61"/>
    </location>
</feature>
<feature type="non-terminal residue" evidence="2">
    <location>
        <position position="1"/>
    </location>
</feature>
<protein>
    <submittedName>
        <fullName evidence="2">CASC4 isoform 9</fullName>
    </submittedName>
</protein>
<dbReference type="EMBL" id="NBAG03000224">
    <property type="protein sequence ID" value="PNI75160.1"/>
    <property type="molecule type" value="Genomic_DNA"/>
</dbReference>
<organism evidence="2 3">
    <name type="scientific">Pan troglodytes</name>
    <name type="common">Chimpanzee</name>
    <dbReference type="NCBI Taxonomy" id="9598"/>
    <lineage>
        <taxon>Eukaryota</taxon>
        <taxon>Metazoa</taxon>
        <taxon>Chordata</taxon>
        <taxon>Craniata</taxon>
        <taxon>Vertebrata</taxon>
        <taxon>Euteleostomi</taxon>
        <taxon>Mammalia</taxon>
        <taxon>Eutheria</taxon>
        <taxon>Euarchontoglires</taxon>
        <taxon>Primates</taxon>
        <taxon>Haplorrhini</taxon>
        <taxon>Catarrhini</taxon>
        <taxon>Hominidae</taxon>
        <taxon>Pan</taxon>
    </lineage>
</organism>
<evidence type="ECO:0000313" key="2">
    <source>
        <dbReference type="EMBL" id="PNI75160.1"/>
    </source>
</evidence>
<sequence>RPRLQLLEHLLPPRPASGGGGRAAGPGPAHRSGPRAAGKAQFGPLAVGGHAQETDRPEGGRLRPPQQPAAGQRGPREEMRG</sequence>
<accession>A0A2J8NTS8</accession>
<proteinExistence type="predicted"/>
<comment type="caution">
    <text evidence="2">The sequence shown here is derived from an EMBL/GenBank/DDBJ whole genome shotgun (WGS) entry which is preliminary data.</text>
</comment>
<gene>
    <name evidence="2" type="ORF">CK820_G0008744</name>
</gene>
<evidence type="ECO:0000313" key="3">
    <source>
        <dbReference type="Proteomes" id="UP000236370"/>
    </source>
</evidence>
<evidence type="ECO:0000256" key="1">
    <source>
        <dbReference type="SAM" id="MobiDB-lite"/>
    </source>
</evidence>
<name>A0A2J8NTS8_PANTR</name>
<feature type="region of interest" description="Disordered" evidence="1">
    <location>
        <begin position="1"/>
        <end position="81"/>
    </location>
</feature>
<dbReference type="AlphaFoldDB" id="A0A2J8NTS8"/>